<feature type="domain" description="Transcription initiation factor IIA gamma subunit N-terminal" evidence="10">
    <location>
        <begin position="1"/>
        <end position="36"/>
    </location>
</feature>
<keyword evidence="4" id="KW-0805">Transcription regulation</keyword>
<dbReference type="STRING" id="698492.A0A0E9NI20"/>
<dbReference type="InterPro" id="IPR015871">
    <property type="entry name" value="TFIIA_gsu_C"/>
</dbReference>
<keyword evidence="13" id="KW-1185">Reference proteome</keyword>
<organism evidence="12 13">
    <name type="scientific">Saitoella complicata (strain BCRC 22490 / CBS 7301 / JCM 7358 / NBRC 10748 / NRRL Y-17804)</name>
    <dbReference type="NCBI Taxonomy" id="698492"/>
    <lineage>
        <taxon>Eukaryota</taxon>
        <taxon>Fungi</taxon>
        <taxon>Dikarya</taxon>
        <taxon>Ascomycota</taxon>
        <taxon>Taphrinomycotina</taxon>
        <taxon>Taphrinomycotina incertae sedis</taxon>
        <taxon>Saitoella</taxon>
    </lineage>
</organism>
<dbReference type="AlphaFoldDB" id="A0A0E9NI20"/>
<evidence type="ECO:0000256" key="2">
    <source>
        <dbReference type="ARBA" id="ARBA00007675"/>
    </source>
</evidence>
<dbReference type="Pfam" id="PF02751">
    <property type="entry name" value="TFIIA_gamma_C"/>
    <property type="match status" value="1"/>
</dbReference>
<evidence type="ECO:0000256" key="3">
    <source>
        <dbReference type="ARBA" id="ARBA00019928"/>
    </source>
</evidence>
<dbReference type="GO" id="GO:0006367">
    <property type="term" value="P:transcription initiation at RNA polymerase II promoter"/>
    <property type="evidence" value="ECO:0007669"/>
    <property type="project" value="InterPro"/>
</dbReference>
<dbReference type="SUPFAM" id="SSF47396">
    <property type="entry name" value="Transcription factor IIA (TFIIA), alpha-helical domain"/>
    <property type="match status" value="1"/>
</dbReference>
<accession>A0A0E9NI20</accession>
<sequence>MCLADTLDEMISDGRIVPQLAVKIMENFDKAMGDALAERVKSKMSFKGHLDTYRLCDEVWTFIIKQPTFRFENETVSTEKVRIIAQSSKQKARDGRVLWDRLGNGVLGTAFIYLWAFFKSIILGGHKTNLTHYFNTLNRLALAS</sequence>
<reference evidence="12 13" key="2">
    <citation type="journal article" date="2014" name="J. Gen. Appl. Microbiol.">
        <title>The early diverging ascomycetous budding yeast Saitoella complicata has three histone deacetylases belonging to the Clr6, Hos2, and Rpd3 lineages.</title>
        <authorList>
            <person name="Nishida H."/>
            <person name="Matsumoto T."/>
            <person name="Kondo S."/>
            <person name="Hamamoto M."/>
            <person name="Yoshikawa H."/>
        </authorList>
    </citation>
    <scope>NUCLEOTIDE SEQUENCE [LARGE SCALE GENOMIC DNA]</scope>
    <source>
        <strain evidence="12 13">NRRL Y-17804</strain>
    </source>
</reference>
<dbReference type="InterPro" id="IPR009088">
    <property type="entry name" value="TFIIA_b-brl"/>
</dbReference>
<dbReference type="Proteomes" id="UP000033140">
    <property type="component" value="Unassembled WGS sequence"/>
</dbReference>
<dbReference type="InterPro" id="IPR009083">
    <property type="entry name" value="TFIIA_a-hlx"/>
</dbReference>
<comment type="caution">
    <text evidence="12">The sequence shown here is derived from an EMBL/GenBank/DDBJ whole genome shotgun (WGS) entry which is preliminary data.</text>
</comment>
<dbReference type="PANTHER" id="PTHR10966">
    <property type="entry name" value="TRANSCRIPTION INITIATION FACTOR IIA SUBUNIT 2"/>
    <property type="match status" value="1"/>
</dbReference>
<feature type="domain" description="Transcription initiation factor IIA gamma subunit C-terminal" evidence="11">
    <location>
        <begin position="47"/>
        <end position="85"/>
    </location>
</feature>
<comment type="subcellular location">
    <subcellularLocation>
        <location evidence="1">Nucleus</location>
    </subcellularLocation>
</comment>
<comment type="function">
    <text evidence="7">TFIIA is a component of the transcription machinery of RNA polymerase II and plays an important role in transcriptional activation. TFIIA in a complex with TBP mediates transcriptional activity.</text>
</comment>
<evidence type="ECO:0000256" key="5">
    <source>
        <dbReference type="ARBA" id="ARBA00023163"/>
    </source>
</evidence>
<evidence type="ECO:0000259" key="11">
    <source>
        <dbReference type="Pfam" id="PF02751"/>
    </source>
</evidence>
<comment type="similarity">
    <text evidence="2">Belongs to the TFIIA subunit 2 family.</text>
</comment>
<evidence type="ECO:0000256" key="7">
    <source>
        <dbReference type="ARBA" id="ARBA00024733"/>
    </source>
</evidence>
<dbReference type="Pfam" id="PF02268">
    <property type="entry name" value="TFIIA_gamma_N"/>
    <property type="match status" value="1"/>
</dbReference>
<name>A0A0E9NI20_SAICN</name>
<gene>
    <name evidence="12" type="ORF">G7K_3661-t1</name>
</gene>
<dbReference type="CDD" id="cd10014">
    <property type="entry name" value="TFIIA_gamma_C"/>
    <property type="match status" value="1"/>
</dbReference>
<protein>
    <recommendedName>
        <fullName evidence="3">Transcription initiation factor IIA subunit 2</fullName>
    </recommendedName>
    <alternativeName>
        <fullName evidence="9">General transcription factor IIA subunit 2</fullName>
    </alternativeName>
    <alternativeName>
        <fullName evidence="8">Transcription initiation factor IIA small chain</fullName>
    </alternativeName>
</protein>
<dbReference type="EMBL" id="BACD03000023">
    <property type="protein sequence ID" value="GAO49512.1"/>
    <property type="molecule type" value="Genomic_DNA"/>
</dbReference>
<reference evidence="12 13" key="1">
    <citation type="journal article" date="2011" name="J. Gen. Appl. Microbiol.">
        <title>Draft genome sequencing of the enigmatic yeast Saitoella complicata.</title>
        <authorList>
            <person name="Nishida H."/>
            <person name="Hamamoto M."/>
            <person name="Sugiyama J."/>
        </authorList>
    </citation>
    <scope>NUCLEOTIDE SEQUENCE [LARGE SCALE GENOMIC DNA]</scope>
    <source>
        <strain evidence="12 13">NRRL Y-17804</strain>
    </source>
</reference>
<dbReference type="Gene3D" id="1.10.287.190">
    <property type="entry name" value="Transcription factor IIA gamma subunit, alpha-helical domain"/>
    <property type="match status" value="1"/>
</dbReference>
<evidence type="ECO:0000256" key="9">
    <source>
        <dbReference type="ARBA" id="ARBA00032215"/>
    </source>
</evidence>
<keyword evidence="5" id="KW-0804">Transcription</keyword>
<dbReference type="Gene3D" id="2.30.18.10">
    <property type="entry name" value="Transcription factor IIA (TFIIA), beta-barrel domain"/>
    <property type="match status" value="1"/>
</dbReference>
<reference evidence="12 13" key="3">
    <citation type="journal article" date="2015" name="Genome Announc.">
        <title>Draft Genome Sequence of the Archiascomycetous Yeast Saitoella complicata.</title>
        <authorList>
            <person name="Yamauchi K."/>
            <person name="Kondo S."/>
            <person name="Hamamoto M."/>
            <person name="Takahashi Y."/>
            <person name="Ogura Y."/>
            <person name="Hayashi T."/>
            <person name="Nishida H."/>
        </authorList>
    </citation>
    <scope>NUCLEOTIDE SEQUENCE [LARGE SCALE GENOMIC DNA]</scope>
    <source>
        <strain evidence="12 13">NRRL Y-17804</strain>
    </source>
</reference>
<dbReference type="OMA" id="QYYELYR"/>
<dbReference type="InterPro" id="IPR015872">
    <property type="entry name" value="TFIIA_gsu_N"/>
</dbReference>
<dbReference type="SUPFAM" id="SSF50784">
    <property type="entry name" value="Transcription factor IIA (TFIIA), beta-barrel domain"/>
    <property type="match status" value="1"/>
</dbReference>
<evidence type="ECO:0000259" key="10">
    <source>
        <dbReference type="Pfam" id="PF02268"/>
    </source>
</evidence>
<keyword evidence="6" id="KW-0539">Nucleus</keyword>
<evidence type="ECO:0000256" key="1">
    <source>
        <dbReference type="ARBA" id="ARBA00004123"/>
    </source>
</evidence>
<evidence type="ECO:0000256" key="8">
    <source>
        <dbReference type="ARBA" id="ARBA00029848"/>
    </source>
</evidence>
<dbReference type="GO" id="GO:0005672">
    <property type="term" value="C:transcription factor TFIIA complex"/>
    <property type="evidence" value="ECO:0007669"/>
    <property type="project" value="InterPro"/>
</dbReference>
<evidence type="ECO:0000313" key="13">
    <source>
        <dbReference type="Proteomes" id="UP000033140"/>
    </source>
</evidence>
<evidence type="ECO:0000256" key="4">
    <source>
        <dbReference type="ARBA" id="ARBA00023015"/>
    </source>
</evidence>
<dbReference type="InterPro" id="IPR003194">
    <property type="entry name" value="TFIIA_gsu"/>
</dbReference>
<evidence type="ECO:0000256" key="6">
    <source>
        <dbReference type="ARBA" id="ARBA00023242"/>
    </source>
</evidence>
<proteinExistence type="inferred from homology"/>
<evidence type="ECO:0000313" key="12">
    <source>
        <dbReference type="EMBL" id="GAO49512.1"/>
    </source>
</evidence>